<dbReference type="OrthoDB" id="9807519at2"/>
<name>A0A7X5BXY9_9BACL</name>
<dbReference type="Gene3D" id="2.60.40.1180">
    <property type="entry name" value="Golgi alpha-mannosidase II"/>
    <property type="match status" value="1"/>
</dbReference>
<dbReference type="InterPro" id="IPR005102">
    <property type="entry name" value="Carbo-bd_X2"/>
</dbReference>
<dbReference type="EC" id="3.2.1.22" evidence="8"/>
<keyword evidence="4" id="KW-0136">Cellulose degradation</keyword>
<dbReference type="Pfam" id="PF00395">
    <property type="entry name" value="SLH"/>
    <property type="match status" value="3"/>
</dbReference>
<evidence type="ECO:0000256" key="8">
    <source>
        <dbReference type="RuleBase" id="RU361168"/>
    </source>
</evidence>
<evidence type="ECO:0000256" key="1">
    <source>
        <dbReference type="ARBA" id="ARBA00009743"/>
    </source>
</evidence>
<feature type="compositionally biased region" description="Acidic residues" evidence="9">
    <location>
        <begin position="527"/>
        <end position="537"/>
    </location>
</feature>
<dbReference type="GO" id="GO:0004557">
    <property type="term" value="F:alpha-galactosidase activity"/>
    <property type="evidence" value="ECO:0007669"/>
    <property type="project" value="UniProtKB-EC"/>
</dbReference>
<dbReference type="Gene3D" id="2.60.120.260">
    <property type="entry name" value="Galactose-binding domain-like"/>
    <property type="match status" value="2"/>
</dbReference>
<feature type="region of interest" description="Disordered" evidence="9">
    <location>
        <begin position="463"/>
        <end position="543"/>
    </location>
</feature>
<protein>
    <recommendedName>
        <fullName evidence="8">Alpha-galactosidase</fullName>
        <ecNumber evidence="8">3.2.1.22</ecNumber>
    </recommendedName>
    <alternativeName>
        <fullName evidence="8">Melibiase</fullName>
    </alternativeName>
</protein>
<dbReference type="Pfam" id="PF17996">
    <property type="entry name" value="CE2_N"/>
    <property type="match status" value="1"/>
</dbReference>
<sequence length="1616" mass="171106">MIRNNNRSTSKRKLVQKIGTGLLLTAVAVAQFGFVPAKHVAEAADNGLALKPYMGWSSYSLQVYDGPSGNWVSAAKLKQQSDAMHEKLQSHGYEYINIDAGWNGDNDQYGRPIPSTTQYPDGLQDVIDYIHHNGQKVGIYMIPSLSPQAYKDNLEIFGTDGKCHMKDIALPNRQGDYWGLGYKIDFESPESKDCAQAYVDSVVDMIASWGIDFVKFDSVTPGSGHNDLSIDARADVAAWSKALSEHKIWFELSWALDHNYADYWKKYANGWRVDWDVESYDPKIGMTQWENIARLFPDAALWWRDAGPGGWNDFDSLNVGNGAMDGLTKDERQSAMTLWAMSSAQLYTGDDLTKLDSYGLSLLTNDEVIGVNQAGHPAHPLSMATTNQVWYANNGDGTYTVALFNLGDKKDADVSVDWSDIGLSGGATVRDLWSHTDLGSFAKGFTATELGSHASRLLKVTANGGASSGVNDDDTGMRYTGDWTRNGGKEVAPSSQDLEIALSDSSVQGLTVDGDEDGSTENGGSDDNGEENVEENGDAPNGSDAVAMLAEAGHTVTINDNDPGIVYTGDWHHSFDRSSLEDWNHDVHFAQADGSQLTYSFTGTGIDYVTEKEKEQGSIDFYIDDAFQETVDTQKSDPREVQQTVYSATGLTSGRHTLKAVKHTDAPNDYMLIDALKVTADTLLGTTSATFDNAAPADVTTTLPFGASSLAGIKNGAATLVKDTDYAVSGSTVAIKAAYLSQQPQGAANLSFAFAGGDSQTLAVTITGQAVRNSTISPTSAAFDLKVTKQADVTTTLTLNDNALNSVSNGAAALTAGTDYAVNGSVLTIKKAYLAKQAVGSLPLTITFSAGQPQTLTIAISDTTAEGRYANINNDDPSIHYDGSWTLSRGRKLGDYMDDVQFAEKNGDSFSYTFRGTGIKVVTEMDESQGEMDILVDGVLKATVDTHHNGRLAQQTVYEINGLSNSQHTIKAIKKSGSYMLLDMLKVRIPDLIGPTVAAFDKNPDAQADLTVTLLENVGSFRGITNGADALTAGTDYTVSGDKVTINKSYLSTLPASGVAKLTFSFDGDFWQDVHTTATDGDYYTYTFRGTGIEVLSPKGPSQGDVEIFIDGVSKGTVNANGADRTVGQRLYGIDGLPGGEHTIKVVKVSGDEMYADRLNFIVADSGTTTGPGSSYPPVTGGTEVIKGEVNGSGGTEGVLQLDITRTTASDGTKSDSVTLGSDAAKEAIAKLKAAGAKAATIVVPDEKGVTSATNVTIPKESSQALAGSGLDLGIETANGGIVIPNASLAGYDGEAAFTFKPIKDAAAKGQLEDRAGGAAVVKLATGGSEVSIVGQPVSIETNFQGRAVDVIVPVDAALLAGLQPGQLGVYIEHGDGTTEYKTGTIVEWQGGKGLRFTVDKFSTFAVVKHDAVSSGSHTAYMNGFEGGLFKPANNLTRAEMAAILSRIITRDGTGDAIAYRDVKPGHWAAGAIAKVTKLGLMQGFGDGVFKPDQAITRAEMASLAAAIAKSGAKDGAGFSDTHGSWAEAAIAQVQGAGIIRGYADGTFRPAHAVTRAEAAAILNRTLGRGPLYGDAKLPWTDVKSGYWAYGDIAEASVNHSYAARSEGGEQFVPEK</sequence>
<evidence type="ECO:0000256" key="5">
    <source>
        <dbReference type="ARBA" id="ARBA00023277"/>
    </source>
</evidence>
<dbReference type="GO" id="GO:0030245">
    <property type="term" value="P:cellulose catabolic process"/>
    <property type="evidence" value="ECO:0007669"/>
    <property type="project" value="UniProtKB-KW"/>
</dbReference>
<feature type="domain" description="SLH" evidence="10">
    <location>
        <begin position="1456"/>
        <end position="1513"/>
    </location>
</feature>
<dbReference type="SUPFAM" id="SSF51445">
    <property type="entry name" value="(Trans)glycosidases"/>
    <property type="match status" value="1"/>
</dbReference>
<evidence type="ECO:0000313" key="12">
    <source>
        <dbReference type="Proteomes" id="UP000558113"/>
    </source>
</evidence>
<keyword evidence="6 8" id="KW-0326">Glycosidase</keyword>
<dbReference type="InterPro" id="IPR002241">
    <property type="entry name" value="Glyco_hydro_27"/>
</dbReference>
<dbReference type="RefSeq" id="WP_161700528.1">
    <property type="nucleotide sequence ID" value="NZ_JAAAMU010000009.1"/>
</dbReference>
<accession>A0A7X5BXY9</accession>
<keyword evidence="2" id="KW-0732">Signal</keyword>
<dbReference type="Gene3D" id="2.60.40.10">
    <property type="entry name" value="Immunoglobulins"/>
    <property type="match status" value="3"/>
</dbReference>
<dbReference type="InterPro" id="IPR013780">
    <property type="entry name" value="Glyco_hydro_b"/>
</dbReference>
<keyword evidence="3 8" id="KW-0378">Hydrolase</keyword>
<evidence type="ECO:0000259" key="10">
    <source>
        <dbReference type="PROSITE" id="PS51272"/>
    </source>
</evidence>
<reference evidence="11 12" key="1">
    <citation type="submission" date="2020-01" db="EMBL/GenBank/DDBJ databases">
        <title>Paenibacillus soybeanensis sp. nov. isolated from the nodules of soybean (Glycine max(L.) Merr).</title>
        <authorList>
            <person name="Wang H."/>
        </authorList>
    </citation>
    <scope>NUCLEOTIDE SEQUENCE [LARGE SCALE GENOMIC DNA]</scope>
    <source>
        <strain evidence="11 12">DSM 23054</strain>
    </source>
</reference>
<comment type="catalytic activity">
    <reaction evidence="8">
        <text>Hydrolysis of terminal, non-reducing alpha-D-galactose residues in alpha-D-galactosides, including galactose oligosaccharides, galactomannans and galactolipids.</text>
        <dbReference type="EC" id="3.2.1.22"/>
    </reaction>
</comment>
<dbReference type="Gene3D" id="3.20.20.70">
    <property type="entry name" value="Aldolase class I"/>
    <property type="match status" value="1"/>
</dbReference>
<keyword evidence="5" id="KW-0119">Carbohydrate metabolism</keyword>
<dbReference type="InterPro" id="IPR014756">
    <property type="entry name" value="Ig_E-set"/>
</dbReference>
<dbReference type="CDD" id="cd14792">
    <property type="entry name" value="GH27"/>
    <property type="match status" value="1"/>
</dbReference>
<gene>
    <name evidence="11" type="ORF">GT003_18595</name>
</gene>
<dbReference type="PANTHER" id="PTHR11452">
    <property type="entry name" value="ALPHA-GALACTOSIDASE/ALPHA-N-ACETYLGALACTOSAMINIDASE"/>
    <property type="match status" value="1"/>
</dbReference>
<organism evidence="11 12">
    <name type="scientific">Paenibacillus sacheonensis</name>
    <dbReference type="NCBI Taxonomy" id="742054"/>
    <lineage>
        <taxon>Bacteria</taxon>
        <taxon>Bacillati</taxon>
        <taxon>Bacillota</taxon>
        <taxon>Bacilli</taxon>
        <taxon>Bacillales</taxon>
        <taxon>Paenibacillaceae</taxon>
        <taxon>Paenibacillus</taxon>
    </lineage>
</organism>
<dbReference type="InterPro" id="IPR013783">
    <property type="entry name" value="Ig-like_fold"/>
</dbReference>
<dbReference type="PRINTS" id="PR00740">
    <property type="entry name" value="GLHYDRLASE27"/>
</dbReference>
<comment type="similarity">
    <text evidence="1 8">Belongs to the glycosyl hydrolase 27 family.</text>
</comment>
<evidence type="ECO:0000256" key="6">
    <source>
        <dbReference type="ARBA" id="ARBA00023295"/>
    </source>
</evidence>
<evidence type="ECO:0000256" key="4">
    <source>
        <dbReference type="ARBA" id="ARBA00023001"/>
    </source>
</evidence>
<proteinExistence type="inferred from homology"/>
<dbReference type="InterPro" id="IPR001119">
    <property type="entry name" value="SLH_dom"/>
</dbReference>
<dbReference type="PANTHER" id="PTHR11452:SF75">
    <property type="entry name" value="ALPHA-GALACTOSIDASE MEL1"/>
    <property type="match status" value="1"/>
</dbReference>
<feature type="compositionally biased region" description="Polar residues" evidence="9">
    <location>
        <begin position="493"/>
        <end position="509"/>
    </location>
</feature>
<evidence type="ECO:0000256" key="7">
    <source>
        <dbReference type="ARBA" id="ARBA00023326"/>
    </source>
</evidence>
<dbReference type="Pfam" id="PF03442">
    <property type="entry name" value="CBM_X2"/>
    <property type="match status" value="3"/>
</dbReference>
<evidence type="ECO:0000256" key="2">
    <source>
        <dbReference type="ARBA" id="ARBA00022729"/>
    </source>
</evidence>
<dbReference type="InterPro" id="IPR013785">
    <property type="entry name" value="Aldolase_TIM"/>
</dbReference>
<evidence type="ECO:0000313" key="11">
    <source>
        <dbReference type="EMBL" id="NBC71013.1"/>
    </source>
</evidence>
<comment type="caution">
    <text evidence="11">The sequence shown here is derived from an EMBL/GenBank/DDBJ whole genome shotgun (WGS) entry which is preliminary data.</text>
</comment>
<dbReference type="Pfam" id="PF16499">
    <property type="entry name" value="Melibiase_2"/>
    <property type="match status" value="2"/>
</dbReference>
<dbReference type="Proteomes" id="UP000558113">
    <property type="component" value="Unassembled WGS sequence"/>
</dbReference>
<keyword evidence="8" id="KW-1015">Disulfide bond</keyword>
<keyword evidence="12" id="KW-1185">Reference proteome</keyword>
<dbReference type="SUPFAM" id="SSF51011">
    <property type="entry name" value="Glycosyl hydrolase domain"/>
    <property type="match status" value="1"/>
</dbReference>
<dbReference type="EMBL" id="JAAAMU010000009">
    <property type="protein sequence ID" value="NBC71013.1"/>
    <property type="molecule type" value="Genomic_DNA"/>
</dbReference>
<dbReference type="PROSITE" id="PS51272">
    <property type="entry name" value="SLH"/>
    <property type="match status" value="2"/>
</dbReference>
<evidence type="ECO:0000256" key="9">
    <source>
        <dbReference type="SAM" id="MobiDB-lite"/>
    </source>
</evidence>
<dbReference type="Pfam" id="PF17801">
    <property type="entry name" value="Melibiase_C"/>
    <property type="match status" value="1"/>
</dbReference>
<dbReference type="InterPro" id="IPR040794">
    <property type="entry name" value="CE2_N"/>
</dbReference>
<dbReference type="InterPro" id="IPR041233">
    <property type="entry name" value="Melibiase_C"/>
</dbReference>
<feature type="domain" description="SLH" evidence="10">
    <location>
        <begin position="1514"/>
        <end position="1577"/>
    </location>
</feature>
<dbReference type="InterPro" id="IPR017853">
    <property type="entry name" value="GH"/>
</dbReference>
<keyword evidence="7" id="KW-0624">Polysaccharide degradation</keyword>
<evidence type="ECO:0000256" key="3">
    <source>
        <dbReference type="ARBA" id="ARBA00022801"/>
    </source>
</evidence>
<dbReference type="SUPFAM" id="SSF81296">
    <property type="entry name" value="E set domains"/>
    <property type="match status" value="3"/>
</dbReference>